<keyword evidence="3" id="KW-0597">Phosphoprotein</keyword>
<feature type="compositionally biased region" description="Basic and acidic residues" evidence="8">
    <location>
        <begin position="1051"/>
        <end position="1071"/>
    </location>
</feature>
<feature type="compositionally biased region" description="Basic and acidic residues" evidence="8">
    <location>
        <begin position="435"/>
        <end position="465"/>
    </location>
</feature>
<name>A0A8C0YMY5_CYPCA</name>
<evidence type="ECO:0000256" key="6">
    <source>
        <dbReference type="ARBA" id="ARBA00022917"/>
    </source>
</evidence>
<evidence type="ECO:0000313" key="12">
    <source>
        <dbReference type="Proteomes" id="UP001108240"/>
    </source>
</evidence>
<dbReference type="Pfam" id="PF02020">
    <property type="entry name" value="W2"/>
    <property type="match status" value="1"/>
</dbReference>
<evidence type="ECO:0000256" key="5">
    <source>
        <dbReference type="ARBA" id="ARBA00022884"/>
    </source>
</evidence>
<protein>
    <submittedName>
        <fullName evidence="11">Eukaryotic translation initiation factor 4 gamma, 1a</fullName>
    </submittedName>
</protein>
<dbReference type="PANTHER" id="PTHR23253">
    <property type="entry name" value="EUKARYOTIC TRANSLATION INITIATION FACTOR 4 GAMMA"/>
    <property type="match status" value="1"/>
</dbReference>
<dbReference type="Proteomes" id="UP001108240">
    <property type="component" value="Unplaced"/>
</dbReference>
<dbReference type="FunFam" id="1.25.40.180:FF:000002">
    <property type="entry name" value="Eukaryotic translation initiation factor 4 gamma, 3, putative"/>
    <property type="match status" value="1"/>
</dbReference>
<feature type="region of interest" description="Disordered" evidence="8">
    <location>
        <begin position="582"/>
        <end position="606"/>
    </location>
</feature>
<dbReference type="InterPro" id="IPR003891">
    <property type="entry name" value="Initiation_fac_eIF4g_MI"/>
</dbReference>
<feature type="compositionally biased region" description="Basic and acidic residues" evidence="8">
    <location>
        <begin position="1017"/>
        <end position="1043"/>
    </location>
</feature>
<dbReference type="InterPro" id="IPR016024">
    <property type="entry name" value="ARM-type_fold"/>
</dbReference>
<dbReference type="Gene3D" id="1.25.40.180">
    <property type="match status" value="3"/>
</dbReference>
<dbReference type="PROSITE" id="PS51366">
    <property type="entry name" value="MI"/>
    <property type="match status" value="1"/>
</dbReference>
<evidence type="ECO:0000259" key="10">
    <source>
        <dbReference type="PROSITE" id="PS51366"/>
    </source>
</evidence>
<proteinExistence type="inferred from homology"/>
<accession>A0A8C0YMY5</accession>
<dbReference type="FunFam" id="1.25.40.180:FF:000003">
    <property type="entry name" value="Putative eukaryotic translation initiation factor 4 gamma 1"/>
    <property type="match status" value="1"/>
</dbReference>
<dbReference type="Pfam" id="PF02854">
    <property type="entry name" value="MIF4G"/>
    <property type="match status" value="1"/>
</dbReference>
<dbReference type="Ensembl" id="ENSCCRT00000012475.2">
    <property type="protein sequence ID" value="ENSCCRP00000011410.2"/>
    <property type="gene ID" value="ENSCCRG00000001617.2"/>
</dbReference>
<keyword evidence="5" id="KW-0694">RNA-binding</keyword>
<evidence type="ECO:0000256" key="4">
    <source>
        <dbReference type="ARBA" id="ARBA00022845"/>
    </source>
</evidence>
<feature type="compositionally biased region" description="Gly residues" evidence="8">
    <location>
        <begin position="986"/>
        <end position="1003"/>
    </location>
</feature>
<evidence type="ECO:0000256" key="2">
    <source>
        <dbReference type="ARBA" id="ARBA00022540"/>
    </source>
</evidence>
<reference evidence="11" key="2">
    <citation type="submission" date="2025-09" db="UniProtKB">
        <authorList>
            <consortium name="Ensembl"/>
        </authorList>
    </citation>
    <scope>IDENTIFICATION</scope>
</reference>
<dbReference type="GO" id="GO:0006417">
    <property type="term" value="P:regulation of translation"/>
    <property type="evidence" value="ECO:0007669"/>
    <property type="project" value="UniProtKB-KW"/>
</dbReference>
<dbReference type="InterPro" id="IPR003890">
    <property type="entry name" value="MIF4G-like_typ-3"/>
</dbReference>
<feature type="compositionally biased region" description="Gly residues" evidence="8">
    <location>
        <begin position="930"/>
        <end position="944"/>
    </location>
</feature>
<feature type="region of interest" description="Disordered" evidence="8">
    <location>
        <begin position="908"/>
        <end position="1117"/>
    </location>
</feature>
<dbReference type="PROSITE" id="PS51363">
    <property type="entry name" value="W2"/>
    <property type="match status" value="1"/>
</dbReference>
<feature type="domain" description="MI" evidence="10">
    <location>
        <begin position="1116"/>
        <end position="1238"/>
    </location>
</feature>
<comment type="similarity">
    <text evidence="1">Belongs to the eukaryotic initiation factor 4G family.</text>
</comment>
<feature type="region of interest" description="Disordered" evidence="8">
    <location>
        <begin position="32"/>
        <end position="56"/>
    </location>
</feature>
<dbReference type="GO" id="GO:0003729">
    <property type="term" value="F:mRNA binding"/>
    <property type="evidence" value="ECO:0007669"/>
    <property type="project" value="TreeGrafter"/>
</dbReference>
<evidence type="ECO:0000256" key="8">
    <source>
        <dbReference type="SAM" id="MobiDB-lite"/>
    </source>
</evidence>
<feature type="compositionally biased region" description="Polar residues" evidence="8">
    <location>
        <begin position="946"/>
        <end position="961"/>
    </location>
</feature>
<feature type="compositionally biased region" description="Basic and acidic residues" evidence="8">
    <location>
        <begin position="161"/>
        <end position="172"/>
    </location>
</feature>
<organism evidence="11 12">
    <name type="scientific">Cyprinus carpio carpio</name>
    <dbReference type="NCBI Taxonomy" id="630221"/>
    <lineage>
        <taxon>Eukaryota</taxon>
        <taxon>Metazoa</taxon>
        <taxon>Chordata</taxon>
        <taxon>Craniata</taxon>
        <taxon>Vertebrata</taxon>
        <taxon>Euteleostomi</taxon>
        <taxon>Actinopterygii</taxon>
        <taxon>Neopterygii</taxon>
        <taxon>Teleostei</taxon>
        <taxon>Ostariophysi</taxon>
        <taxon>Cypriniformes</taxon>
        <taxon>Cyprinidae</taxon>
        <taxon>Cyprininae</taxon>
        <taxon>Cyprinus</taxon>
    </lineage>
</organism>
<feature type="coiled-coil region" evidence="7">
    <location>
        <begin position="758"/>
        <end position="794"/>
    </location>
</feature>
<keyword evidence="7" id="KW-0175">Coiled coil</keyword>
<evidence type="ECO:0000256" key="3">
    <source>
        <dbReference type="ARBA" id="ARBA00022553"/>
    </source>
</evidence>
<evidence type="ECO:0000313" key="11">
    <source>
        <dbReference type="Ensembl" id="ENSCCRP00000011410.2"/>
    </source>
</evidence>
<evidence type="ECO:0000259" key="9">
    <source>
        <dbReference type="PROSITE" id="PS51363"/>
    </source>
</evidence>
<feature type="region of interest" description="Disordered" evidence="8">
    <location>
        <begin position="132"/>
        <end position="414"/>
    </location>
</feature>
<dbReference type="GO" id="GO:0016281">
    <property type="term" value="C:eukaryotic translation initiation factor 4F complex"/>
    <property type="evidence" value="ECO:0007669"/>
    <property type="project" value="TreeGrafter"/>
</dbReference>
<keyword evidence="12" id="KW-1185">Reference proteome</keyword>
<dbReference type="GO" id="GO:0003743">
    <property type="term" value="F:translation initiation factor activity"/>
    <property type="evidence" value="ECO:0007669"/>
    <property type="project" value="UniProtKB-KW"/>
</dbReference>
<keyword evidence="6" id="KW-0648">Protein biosynthesis</keyword>
<dbReference type="SUPFAM" id="SSF48371">
    <property type="entry name" value="ARM repeat"/>
    <property type="match status" value="3"/>
</dbReference>
<feature type="domain" description="W2" evidence="9">
    <location>
        <begin position="1308"/>
        <end position="1474"/>
    </location>
</feature>
<dbReference type="SMART" id="SM00544">
    <property type="entry name" value="MA3"/>
    <property type="match status" value="1"/>
</dbReference>
<keyword evidence="4" id="KW-0810">Translation regulation</keyword>
<feature type="compositionally biased region" description="Basic and acidic residues" evidence="8">
    <location>
        <begin position="488"/>
        <end position="523"/>
    </location>
</feature>
<dbReference type="SMART" id="SM00515">
    <property type="entry name" value="eIF5C"/>
    <property type="match status" value="1"/>
</dbReference>
<feature type="compositionally biased region" description="Basic and acidic residues" evidence="8">
    <location>
        <begin position="352"/>
        <end position="362"/>
    </location>
</feature>
<feature type="compositionally biased region" description="Pro residues" evidence="8">
    <location>
        <begin position="204"/>
        <end position="216"/>
    </location>
</feature>
<reference evidence="11" key="1">
    <citation type="submission" date="2025-08" db="UniProtKB">
        <authorList>
            <consortium name="Ensembl"/>
        </authorList>
    </citation>
    <scope>IDENTIFICATION</scope>
</reference>
<feature type="compositionally biased region" description="Pro residues" evidence="8">
    <location>
        <begin position="469"/>
        <end position="478"/>
    </location>
</feature>
<feature type="compositionally biased region" description="Polar residues" evidence="8">
    <location>
        <begin position="38"/>
        <end position="54"/>
    </location>
</feature>
<feature type="compositionally biased region" description="Basic and acidic residues" evidence="8">
    <location>
        <begin position="1078"/>
        <end position="1094"/>
    </location>
</feature>
<dbReference type="InterPro" id="IPR003307">
    <property type="entry name" value="W2_domain"/>
</dbReference>
<sequence>MIGRFSICPTPPPLIGRLGKSDSDKRCILPKPYYPNRPNMQGSAPRVQPSSTPRSVAPTHVYQPTSQVMMIPQQQLQFANTQGHAIFLHGQYRTPYMPPTQQYSAGFYPASSPAEYAAAYYPATQQYPTSVSTTPVIMNSPQQQPAPPPQQAPPLQSGPVKPRERKQIRIRDPNQGGRDITEEIMSGGRTTSTPTPPQQVKSMTPPPAVSTPPPSKTPEQAPVASLAADSKPVPEIRPASPVSKIPIPPEEDPEISPALTPSPPPASNPQLSNPQTGDSVDAPVLPDAPVQKEEPEDAPPVEPTSTVVEKEESEVAIEKEPEPVVETEAASEVSSLAAIISSPVEPPPAVAKDGEVASKDTDPLSMEPPVLEPVVDEPKEQPLLNGLTEDSAEAPVEAEQEKAEETPAPVTVCPVEETTMQAAVTIVPKKKKKIKDLNKKDVGDVLDAFKEPEEEKPAPEPEVAQKEPSPAPTPAPPPEESDETWEDKEDKLDTENTEPEASKLVEQKYQYKEEQWKPINPEEKKRYDREFLLGFQFKGASMHKPEGLPHISDVVLDKANKTPLRPLDPRSLMNCGPDFTPSYANLGRPSSGGGGRGPVSKDQMNRNPKIITSLSLKDNVELNQAENAWTPSVKKQVRSRGVEEDEEETEAVKTQELFRRVRSVLNKLTPQMFQQLMKQVTELTIDTEERLKGVIDLIFEKAISEPNFSVAYANMCRCLMGLKVPTSDKPGVTVNFRKLLLNRCQKEFEKDKDDDEIFEQKQKELDAAAEEEERQRLKEELEEAKDKARRRSLGNIKFIGELFKLKMLTEPIMHDCIVKLLKNHDEESLECLCRLLSTIGKDLDFEKAKPRMDQYFHQMEKITKEKKTSSRIRFMLQDVLDLRKSNWVPRRGDQGPKTIDQIHKEAEMEEHREQVKVQQQLLSKKDSSQGRGGRGGPHSSGGRGSQTQDEGWNIVPITTKSRPIDTSRLSKITKPGDFSNQLLAPGGKGSWGSWGKGSSGGTGAKSTGDQGEQSPNRGDRDRDRFDRFDSRREDRDRGLDRPRQAITKRSFSRENEERRRGDSRGPPDSVRRVSSMTDNRDRGSRERDRSKETVKPMSAPAPPPPVQAKPALSEDELDKKSKSIIEEYLHINDMKEALQCVQELNSASLLFVFVRNGVESTLERSTIAREHVGLLFQKLVSARILPPEQYYKGLQEILEIADDMAIDIPHIWLYLAEIITPMLQEGGIPMGQLFREVSKPLLPMGKAAVLLVEILNLLCRGLSHKKAGVMWLEAGLSWKDFLPEDEDVNKFVTEQKMEFTLGEEPEKPSKKELTAEELSKHLDRLLQEKANNQRIYDWVEANLDEQMLSSNQFVRALMMSVCQSAIICENPYKVDVVQITQRAKLLQKYLSDETKELQALYALQALMVQMEQPANLLRMFFDALYDEDVIKEDAFYKWESSKDPAEQLGKGVALKSVTAFFTWLREAESESDNS</sequence>
<keyword evidence="2" id="KW-0396">Initiation factor</keyword>
<feature type="region of interest" description="Disordered" evidence="8">
    <location>
        <begin position="426"/>
        <end position="523"/>
    </location>
</feature>
<dbReference type="SMART" id="SM00543">
    <property type="entry name" value="MIF4G"/>
    <property type="match status" value="1"/>
</dbReference>
<evidence type="ECO:0000256" key="7">
    <source>
        <dbReference type="SAM" id="Coils"/>
    </source>
</evidence>
<dbReference type="Pfam" id="PF02847">
    <property type="entry name" value="MA3"/>
    <property type="match status" value="1"/>
</dbReference>
<dbReference type="PANTHER" id="PTHR23253:SF10">
    <property type="entry name" value="EUKARYOTIC TRANSLATION INITIATION FACTOR 4 GAMMA 1"/>
    <property type="match status" value="1"/>
</dbReference>
<dbReference type="GeneTree" id="ENSGT00940000154648"/>
<evidence type="ECO:0000256" key="1">
    <source>
        <dbReference type="ARBA" id="ARBA00005775"/>
    </source>
</evidence>
<dbReference type="CDD" id="cd11559">
    <property type="entry name" value="W2_eIF4G1_like"/>
    <property type="match status" value="1"/>
</dbReference>
<dbReference type="FunFam" id="1.25.40.180:FF:000001">
    <property type="entry name" value="Eukaryotic translation initiation factor 4 gamma, 3, putative"/>
    <property type="match status" value="1"/>
</dbReference>